<reference evidence="2 3" key="1">
    <citation type="submission" date="2017-09" db="EMBL/GenBank/DDBJ databases">
        <title>Genomic, metabolic, and phenotypic characteristics of bacterial isolates from the natural microbiome of the model nematode Caenorhabditis elegans.</title>
        <authorList>
            <person name="Zimmermann J."/>
            <person name="Obeng N."/>
            <person name="Yang W."/>
            <person name="Obeng O."/>
            <person name="Kissoyan K."/>
            <person name="Pees B."/>
            <person name="Dirksen P."/>
            <person name="Hoppner M."/>
            <person name="Franke A."/>
            <person name="Rosenstiel P."/>
            <person name="Leippe M."/>
            <person name="Dierking K."/>
            <person name="Kaleta C."/>
            <person name="Schulenburg H."/>
        </authorList>
    </citation>
    <scope>NUCLEOTIDE SEQUENCE [LARGE SCALE GENOMIC DNA]</scope>
    <source>
        <strain evidence="2 3">MYb73</strain>
    </source>
</reference>
<gene>
    <name evidence="2" type="ORF">CLM73_14085</name>
</gene>
<name>A0A2S0I7X9_9BURK</name>
<dbReference type="Pfam" id="PF13640">
    <property type="entry name" value="2OG-FeII_Oxy_3"/>
    <property type="match status" value="1"/>
</dbReference>
<protein>
    <recommendedName>
        <fullName evidence="1">Fe2OG dioxygenase domain-containing protein</fullName>
    </recommendedName>
</protein>
<dbReference type="PROSITE" id="PS51471">
    <property type="entry name" value="FE2OG_OXY"/>
    <property type="match status" value="1"/>
</dbReference>
<dbReference type="EMBL" id="CP023270">
    <property type="protein sequence ID" value="AVJ28156.1"/>
    <property type="molecule type" value="Genomic_DNA"/>
</dbReference>
<dbReference type="SUPFAM" id="SSF51197">
    <property type="entry name" value="Clavaminate synthase-like"/>
    <property type="match status" value="1"/>
</dbReference>
<dbReference type="RefSeq" id="WP_105238964.1">
    <property type="nucleotide sequence ID" value="NZ_CP023270.1"/>
</dbReference>
<organism evidence="2 3">
    <name type="scientific">Achromobacter spanius</name>
    <dbReference type="NCBI Taxonomy" id="217203"/>
    <lineage>
        <taxon>Bacteria</taxon>
        <taxon>Pseudomonadati</taxon>
        <taxon>Pseudomonadota</taxon>
        <taxon>Betaproteobacteria</taxon>
        <taxon>Burkholderiales</taxon>
        <taxon>Alcaligenaceae</taxon>
        <taxon>Achromobacter</taxon>
    </lineage>
</organism>
<dbReference type="InterPro" id="IPR044862">
    <property type="entry name" value="Pro_4_hyd_alph_FE2OG_OXY"/>
</dbReference>
<dbReference type="Proteomes" id="UP000239477">
    <property type="component" value="Chromosome"/>
</dbReference>
<sequence>MLRTWKFYAQRFSPCDISALRLLCDVPVETSRVMNFDDQVTTDLYERRSKSGKLSVDATREVNDRLRSWLNDVMHDFQIRGCSPTVWNCNVYTAGDFFAPHRDRGAGDTIRRVLSLVIGLQSSQDDRGGRLELMGVHGGLWSRQTLSFALAPGDALAFDSGLLHRVTASTFGERRTLVSFVNKEEI</sequence>
<proteinExistence type="predicted"/>
<keyword evidence="3" id="KW-1185">Reference proteome</keyword>
<evidence type="ECO:0000259" key="1">
    <source>
        <dbReference type="PROSITE" id="PS51471"/>
    </source>
</evidence>
<evidence type="ECO:0000313" key="2">
    <source>
        <dbReference type="EMBL" id="AVJ28156.1"/>
    </source>
</evidence>
<accession>A0A2S0I7X9</accession>
<evidence type="ECO:0000313" key="3">
    <source>
        <dbReference type="Proteomes" id="UP000239477"/>
    </source>
</evidence>
<feature type="domain" description="Fe2OG dioxygenase" evidence="1">
    <location>
        <begin position="78"/>
        <end position="183"/>
    </location>
</feature>
<dbReference type="AlphaFoldDB" id="A0A2S0I7X9"/>
<dbReference type="InterPro" id="IPR005123">
    <property type="entry name" value="Oxoglu/Fe-dep_dioxygenase_dom"/>
</dbReference>
<dbReference type="Gene3D" id="2.60.120.620">
    <property type="entry name" value="q2cbj1_9rhob like domain"/>
    <property type="match status" value="1"/>
</dbReference>